<reference evidence="1" key="1">
    <citation type="submission" date="2023-10" db="EMBL/GenBank/DDBJ databases">
        <title>Characterization and whole genome sequencing of a novel strain of Bergeyella porcorum QD2021 isolated from pig.</title>
        <authorList>
            <person name="Liu G."/>
            <person name="Chen C."/>
            <person name="Han X."/>
        </authorList>
    </citation>
    <scope>NUCLEOTIDE SEQUENCE</scope>
    <source>
        <strain evidence="1">QD2021</strain>
    </source>
</reference>
<name>A0AAU0F152_9FLAO</name>
<dbReference type="KEGG" id="bpor:BPO_1801"/>
<dbReference type="RefSeq" id="WP_327983851.1">
    <property type="nucleotide sequence ID" value="NZ_CP136426.1"/>
</dbReference>
<dbReference type="AlphaFoldDB" id="A0AAU0F152"/>
<sequence>MKKFIYKILSFSICLLICLVGIYSYWFSQPETSVKIPTQNIIIGDSNTRWSMSDKILSSYSNYSTGGETYLFAYRKLCILSKNNKIDTLLLSFNPHNTINNMWWNDKDGTPIDNRMPAFYSDFSQEEHLDLLQETPMSYLKSILKIGKSKVETLFSVLKTSSNTADDMVRFGSYHPNPENETQHEFKPYQYQKPIVTEVELKYLKKIIKECQNKNIHLILIQPPKNYLRKDYKNYDHEAFYDTYYQHFSNVDFLDFSKLQLPPHAYWDINHTDIVGAEYFSSFIQKQGIRNLLDSKFNLKHKTQ</sequence>
<evidence type="ECO:0000313" key="2">
    <source>
        <dbReference type="Proteomes" id="UP001432059"/>
    </source>
</evidence>
<evidence type="ECO:0000313" key="1">
    <source>
        <dbReference type="EMBL" id="WOC52448.1"/>
    </source>
</evidence>
<dbReference type="SUPFAM" id="SSF52266">
    <property type="entry name" value="SGNH hydrolase"/>
    <property type="match status" value="1"/>
</dbReference>
<keyword evidence="2" id="KW-1185">Reference proteome</keyword>
<evidence type="ECO:0008006" key="3">
    <source>
        <dbReference type="Google" id="ProtNLM"/>
    </source>
</evidence>
<accession>A0AAU0F152</accession>
<organism evidence="1 2">
    <name type="scientific">Bergeyella porcorum</name>
    <dbReference type="NCBI Taxonomy" id="1735111"/>
    <lineage>
        <taxon>Bacteria</taxon>
        <taxon>Pseudomonadati</taxon>
        <taxon>Bacteroidota</taxon>
        <taxon>Flavobacteriia</taxon>
        <taxon>Flavobacteriales</taxon>
        <taxon>Weeksellaceae</taxon>
        <taxon>Bergeyella</taxon>
    </lineage>
</organism>
<gene>
    <name evidence="1" type="ORF">BPO_1801</name>
</gene>
<protein>
    <recommendedName>
        <fullName evidence="3">SGNH/GDSL hydrolase family protein</fullName>
    </recommendedName>
</protein>
<dbReference type="Proteomes" id="UP001432059">
    <property type="component" value="Chromosome"/>
</dbReference>
<dbReference type="EMBL" id="CP136426">
    <property type="protein sequence ID" value="WOC52448.1"/>
    <property type="molecule type" value="Genomic_DNA"/>
</dbReference>
<proteinExistence type="predicted"/>